<protein>
    <submittedName>
        <fullName evidence="4">Uncharacterized protein</fullName>
    </submittedName>
</protein>
<keyword evidence="3" id="KW-0812">Transmembrane</keyword>
<dbReference type="OrthoDB" id="1930760at2759"/>
<feature type="repeat" description="WD" evidence="1">
    <location>
        <begin position="440"/>
        <end position="474"/>
    </location>
</feature>
<feature type="transmembrane region" description="Helical" evidence="3">
    <location>
        <begin position="131"/>
        <end position="150"/>
    </location>
</feature>
<keyword evidence="5" id="KW-1185">Reference proteome</keyword>
<name>A0A9W7EEN6_9STRA</name>
<dbReference type="InterPro" id="IPR015943">
    <property type="entry name" value="WD40/YVTN_repeat-like_dom_sf"/>
</dbReference>
<evidence type="ECO:0000313" key="4">
    <source>
        <dbReference type="EMBL" id="GMH73678.1"/>
    </source>
</evidence>
<sequence>MATSFAMQSLTYDGDVNPEKRRLDPKAYGMIPDQNRILVFVLMMVISACTMASQIFNVILLRKMGFVVLVLYFVIPMLLFFARKLLRRGDFYPANIPLLPIVLWHIIGKTTTDFTAWMAVTQPKFMGGAGYTGNLIFNQCATFVVAAVYLGGGSGGGLNGEVVWPFVVASNGILAICFVLFFLSINRSHVSTFFSLESGADQAERLFYKRAEPDVKLRYTIMHHESWCAHFRDDVKAYVQDNVLDWLEEKPLWWSDLLLANIPDDMLEGRVVALRAKRALELGDKASRGRRNSMSLGMSLGIEEVEEEEEEEEEDNEDVEVGGGRKYVLSTTPSSIVSLYNPTVPDTSHPIQCYGTYQSGCPIVDLSIKKGNQEFASTGLNGPYRDCTVLIHDVTKSGFPPSSINTKALKEKDLGVGVRKLNNTKTGHTPPQGFLEVPGVACLDYADGGDVLFTGGYDGRVLGWDLRQRNSFAIEVCKGNGVADVKYWDGRIVVGRTEGDLDVFDCRFERCCLEKHVVQGRPGLSKLEVLEDQGLAVAYYLDGVVRMIDVGGVGGGEVGGRVVEPSMVYGGGHKGETLSLLRASVVDSGRLMVAGNEGEGGGASVYDVKTGEARGRVGTGKGKACWVSAAGEGKEEIAVGGYGCKGTIWRVR</sequence>
<feature type="compositionally biased region" description="Acidic residues" evidence="2">
    <location>
        <begin position="303"/>
        <end position="320"/>
    </location>
</feature>
<organism evidence="4 5">
    <name type="scientific">Triparma retinervis</name>
    <dbReference type="NCBI Taxonomy" id="2557542"/>
    <lineage>
        <taxon>Eukaryota</taxon>
        <taxon>Sar</taxon>
        <taxon>Stramenopiles</taxon>
        <taxon>Ochrophyta</taxon>
        <taxon>Bolidophyceae</taxon>
        <taxon>Parmales</taxon>
        <taxon>Triparmaceae</taxon>
        <taxon>Triparma</taxon>
    </lineage>
</organism>
<feature type="transmembrane region" description="Helical" evidence="3">
    <location>
        <begin position="162"/>
        <end position="185"/>
    </location>
</feature>
<comment type="caution">
    <text evidence="4">The sequence shown here is derived from an EMBL/GenBank/DDBJ whole genome shotgun (WGS) entry which is preliminary data.</text>
</comment>
<evidence type="ECO:0000256" key="1">
    <source>
        <dbReference type="PROSITE-ProRule" id="PRU00221"/>
    </source>
</evidence>
<keyword evidence="1" id="KW-0853">WD repeat</keyword>
<dbReference type="Proteomes" id="UP001165082">
    <property type="component" value="Unassembled WGS sequence"/>
</dbReference>
<evidence type="ECO:0000313" key="5">
    <source>
        <dbReference type="Proteomes" id="UP001165082"/>
    </source>
</evidence>
<dbReference type="InterPro" id="IPR001680">
    <property type="entry name" value="WD40_rpt"/>
</dbReference>
<dbReference type="EMBL" id="BRXZ01001541">
    <property type="protein sequence ID" value="GMH73678.1"/>
    <property type="molecule type" value="Genomic_DNA"/>
</dbReference>
<evidence type="ECO:0000256" key="3">
    <source>
        <dbReference type="SAM" id="Phobius"/>
    </source>
</evidence>
<keyword evidence="3" id="KW-1133">Transmembrane helix</keyword>
<gene>
    <name evidence="4" type="ORF">TrRE_jg8967</name>
</gene>
<dbReference type="InterPro" id="IPR036322">
    <property type="entry name" value="WD40_repeat_dom_sf"/>
</dbReference>
<feature type="transmembrane region" description="Helical" evidence="3">
    <location>
        <begin position="37"/>
        <end position="60"/>
    </location>
</feature>
<dbReference type="PROSITE" id="PS50082">
    <property type="entry name" value="WD_REPEATS_2"/>
    <property type="match status" value="1"/>
</dbReference>
<feature type="region of interest" description="Disordered" evidence="2">
    <location>
        <begin position="303"/>
        <end position="323"/>
    </location>
</feature>
<dbReference type="AlphaFoldDB" id="A0A9W7EEN6"/>
<proteinExistence type="predicted"/>
<dbReference type="Gene3D" id="2.130.10.10">
    <property type="entry name" value="YVTN repeat-like/Quinoprotein amine dehydrogenase"/>
    <property type="match status" value="1"/>
</dbReference>
<feature type="transmembrane region" description="Helical" evidence="3">
    <location>
        <begin position="66"/>
        <end position="86"/>
    </location>
</feature>
<dbReference type="SUPFAM" id="SSF50978">
    <property type="entry name" value="WD40 repeat-like"/>
    <property type="match status" value="1"/>
</dbReference>
<reference evidence="4" key="1">
    <citation type="submission" date="2022-07" db="EMBL/GenBank/DDBJ databases">
        <title>Genome analysis of Parmales, a sister group of diatoms, reveals the evolutionary specialization of diatoms from phago-mixotrophs to photoautotrophs.</title>
        <authorList>
            <person name="Ban H."/>
            <person name="Sato S."/>
            <person name="Yoshikawa S."/>
            <person name="Kazumasa Y."/>
            <person name="Nakamura Y."/>
            <person name="Ichinomiya M."/>
            <person name="Saitoh K."/>
            <person name="Sato N."/>
            <person name="Blanc-Mathieu R."/>
            <person name="Endo H."/>
            <person name="Kuwata A."/>
            <person name="Ogata H."/>
        </authorList>
    </citation>
    <scope>NUCLEOTIDE SEQUENCE</scope>
</reference>
<keyword evidence="3" id="KW-0472">Membrane</keyword>
<evidence type="ECO:0000256" key="2">
    <source>
        <dbReference type="SAM" id="MobiDB-lite"/>
    </source>
</evidence>
<accession>A0A9W7EEN6</accession>